<evidence type="ECO:0000256" key="2">
    <source>
        <dbReference type="ARBA" id="ARBA00023224"/>
    </source>
</evidence>
<dbReference type="EMBL" id="FOPY01000006">
    <property type="protein sequence ID" value="SFH59947.1"/>
    <property type="molecule type" value="Genomic_DNA"/>
</dbReference>
<dbReference type="GO" id="GO:0007165">
    <property type="term" value="P:signal transduction"/>
    <property type="evidence" value="ECO:0007669"/>
    <property type="project" value="UniProtKB-KW"/>
</dbReference>
<dbReference type="PROSITE" id="PS50111">
    <property type="entry name" value="CHEMOTAXIS_TRANSDUC_2"/>
    <property type="match status" value="1"/>
</dbReference>
<dbReference type="GO" id="GO:0006935">
    <property type="term" value="P:chemotaxis"/>
    <property type="evidence" value="ECO:0007669"/>
    <property type="project" value="TreeGrafter"/>
</dbReference>
<proteinExistence type="inferred from homology"/>
<reference evidence="9 10" key="1">
    <citation type="submission" date="2016-10" db="EMBL/GenBank/DDBJ databases">
        <authorList>
            <person name="de Groot N.N."/>
        </authorList>
    </citation>
    <scope>NUCLEOTIDE SEQUENCE [LARGE SCALE GENOMIC DNA]</scope>
    <source>
        <strain evidence="9 10">CGMCC 1.6848</strain>
    </source>
</reference>
<feature type="domain" description="Methyl-accepting transducer" evidence="7">
    <location>
        <begin position="440"/>
        <end position="669"/>
    </location>
</feature>
<dbReference type="Pfam" id="PF00672">
    <property type="entry name" value="HAMP"/>
    <property type="match status" value="1"/>
</dbReference>
<comment type="similarity">
    <text evidence="3">Belongs to the methyl-accepting chemotaxis (MCP) protein family.</text>
</comment>
<protein>
    <submittedName>
        <fullName evidence="9">Methyl-accepting chemotaxis sensory transducer</fullName>
    </submittedName>
</protein>
<dbReference type="InterPro" id="IPR003660">
    <property type="entry name" value="HAMP_dom"/>
</dbReference>
<evidence type="ECO:0000256" key="4">
    <source>
        <dbReference type="PROSITE-ProRule" id="PRU00284"/>
    </source>
</evidence>
<evidence type="ECO:0000256" key="5">
    <source>
        <dbReference type="SAM" id="MobiDB-lite"/>
    </source>
</evidence>
<feature type="domain" description="HAMP" evidence="8">
    <location>
        <begin position="381"/>
        <end position="435"/>
    </location>
</feature>
<dbReference type="SMART" id="SM00283">
    <property type="entry name" value="MA"/>
    <property type="match status" value="1"/>
</dbReference>
<keyword evidence="2 4" id="KW-0807">Transducer</keyword>
<dbReference type="RefSeq" id="WP_244890918.1">
    <property type="nucleotide sequence ID" value="NZ_FOPY01000006.1"/>
</dbReference>
<dbReference type="Pfam" id="PF00015">
    <property type="entry name" value="MCPsignal"/>
    <property type="match status" value="1"/>
</dbReference>
<evidence type="ECO:0000256" key="6">
    <source>
        <dbReference type="SAM" id="Phobius"/>
    </source>
</evidence>
<dbReference type="InterPro" id="IPR004089">
    <property type="entry name" value="MCPsignal_dom"/>
</dbReference>
<dbReference type="GO" id="GO:0004888">
    <property type="term" value="F:transmembrane signaling receptor activity"/>
    <property type="evidence" value="ECO:0007669"/>
    <property type="project" value="TreeGrafter"/>
</dbReference>
<dbReference type="PANTHER" id="PTHR43531:SF16">
    <property type="entry name" value="METHYL-ACCEPTING CHEMOTAXIS PROTEIN II"/>
    <property type="match status" value="1"/>
</dbReference>
<comment type="subcellular location">
    <subcellularLocation>
        <location evidence="1">Membrane</location>
    </subcellularLocation>
</comment>
<dbReference type="CDD" id="cd11386">
    <property type="entry name" value="MCP_signal"/>
    <property type="match status" value="1"/>
</dbReference>
<evidence type="ECO:0000259" key="7">
    <source>
        <dbReference type="PROSITE" id="PS50111"/>
    </source>
</evidence>
<dbReference type="SMART" id="SM00304">
    <property type="entry name" value="HAMP"/>
    <property type="match status" value="1"/>
</dbReference>
<dbReference type="Proteomes" id="UP000199040">
    <property type="component" value="Unassembled WGS sequence"/>
</dbReference>
<accession>A0A1I3BCB5</accession>
<keyword evidence="10" id="KW-1185">Reference proteome</keyword>
<dbReference type="PROSITE" id="PS50885">
    <property type="entry name" value="HAMP"/>
    <property type="match status" value="1"/>
</dbReference>
<evidence type="ECO:0000256" key="3">
    <source>
        <dbReference type="ARBA" id="ARBA00029447"/>
    </source>
</evidence>
<keyword evidence="6" id="KW-1133">Transmembrane helix</keyword>
<dbReference type="Gene3D" id="1.10.287.950">
    <property type="entry name" value="Methyl-accepting chemotaxis protein"/>
    <property type="match status" value="1"/>
</dbReference>
<dbReference type="CDD" id="cd12913">
    <property type="entry name" value="PDC1_MCP_like"/>
    <property type="match status" value="1"/>
</dbReference>
<dbReference type="AlphaFoldDB" id="A0A1I3BCB5"/>
<feature type="transmembrane region" description="Helical" evidence="6">
    <location>
        <begin position="359"/>
        <end position="384"/>
    </location>
</feature>
<sequence length="712" mass="76184">MRFKSLRTFVTTLVGACILAVVAALVIYSLIANSRSQALVESQTQELLERNIEARLTAVASAQAERIQGQMEHALTLAENLAETNAMLGLRDEEDRSLLSMSRRQLSYLVRQTVDANPELLDAFIGWEPDAFGSDAFYAGRDGLGYGEDGRFMPWWYRTDSGEVEVLPLGETMESESLQPSGVREGEYYLCPRETLAPCIIDPAPYDYNGETLMVTSFNVPVIVDGEFRGSAGVDLSVDFIQAMLGEANQSLYDGAGEMALIASRGGVTSFTGDESLLGKPMGEAFGAALQARITEAQSGEMVRHVDSETGMLELYWPFSIGDVGTPWVLMIRLPESAVMAGLHGLQAQMQDQRETDTLGMTLMGLLIAGLGLVAAWLVGGSIARPLRQLAERMRDIASGNGDLTQRLPVRGRNESAELALQFNAFADKMNDVLLDVRDSSESVSVAAGEITQGSQDLSSRTETAASNLQETSASMEQLTSTVEHTAESTRQANQLSQSASEVASRGGEVVSQVVNTMDDIDASSRQIAEIVTLMDGIAFQTNLLALNASVEAARAGEQGRGFAVVAGEVRQLASRSADAARQIKELIDTSAAKTRAGAALVRRAGETMDEIVASVARVSDVLGEISAATKEQSQGIGQVNQAVAELDRMTQQNAALVEESTAAAGRLEEQAVRLTRVVGAFTLAPRNGQYTDMALTAPASTALPQSATEPR</sequence>
<keyword evidence="6" id="KW-0472">Membrane</keyword>
<evidence type="ECO:0000313" key="9">
    <source>
        <dbReference type="EMBL" id="SFH59947.1"/>
    </source>
</evidence>
<dbReference type="STRING" id="442341.SAMN04487959_106134"/>
<evidence type="ECO:0000313" key="10">
    <source>
        <dbReference type="Proteomes" id="UP000199040"/>
    </source>
</evidence>
<dbReference type="SUPFAM" id="SSF58104">
    <property type="entry name" value="Methyl-accepting chemotaxis protein (MCP) signaling domain"/>
    <property type="match status" value="1"/>
</dbReference>
<gene>
    <name evidence="9" type="ORF">SAMN04487959_106134</name>
</gene>
<keyword evidence="6" id="KW-0812">Transmembrane</keyword>
<name>A0A1I3BCB5_9GAMM</name>
<dbReference type="Gene3D" id="3.30.450.20">
    <property type="entry name" value="PAS domain"/>
    <property type="match status" value="1"/>
</dbReference>
<organism evidence="9 10">
    <name type="scientific">Modicisalibacter xianhensis</name>
    <dbReference type="NCBI Taxonomy" id="442341"/>
    <lineage>
        <taxon>Bacteria</taxon>
        <taxon>Pseudomonadati</taxon>
        <taxon>Pseudomonadota</taxon>
        <taxon>Gammaproteobacteria</taxon>
        <taxon>Oceanospirillales</taxon>
        <taxon>Halomonadaceae</taxon>
        <taxon>Modicisalibacter</taxon>
    </lineage>
</organism>
<feature type="region of interest" description="Disordered" evidence="5">
    <location>
        <begin position="467"/>
        <end position="489"/>
    </location>
</feature>
<dbReference type="PANTHER" id="PTHR43531">
    <property type="entry name" value="PROTEIN ICFG"/>
    <property type="match status" value="1"/>
</dbReference>
<dbReference type="InterPro" id="IPR051310">
    <property type="entry name" value="MCP_chemotaxis"/>
</dbReference>
<dbReference type="GO" id="GO:0005886">
    <property type="term" value="C:plasma membrane"/>
    <property type="evidence" value="ECO:0007669"/>
    <property type="project" value="TreeGrafter"/>
</dbReference>
<evidence type="ECO:0000256" key="1">
    <source>
        <dbReference type="ARBA" id="ARBA00004370"/>
    </source>
</evidence>
<evidence type="ECO:0000259" key="8">
    <source>
        <dbReference type="PROSITE" id="PS50885"/>
    </source>
</evidence>
<dbReference type="CDD" id="cd06225">
    <property type="entry name" value="HAMP"/>
    <property type="match status" value="1"/>
</dbReference>
<dbReference type="FunFam" id="1.10.287.950:FF:000001">
    <property type="entry name" value="Methyl-accepting chemotaxis sensory transducer"/>
    <property type="match status" value="1"/>
</dbReference>